<dbReference type="Pfam" id="PF01494">
    <property type="entry name" value="FAD_binding_3"/>
    <property type="match status" value="1"/>
</dbReference>
<proteinExistence type="inferred from homology"/>
<dbReference type="InterPro" id="IPR036188">
    <property type="entry name" value="FAD/NAD-bd_sf"/>
</dbReference>
<keyword evidence="3" id="KW-0274">FAD</keyword>
<keyword evidence="5" id="KW-0503">Monooxygenase</keyword>
<dbReference type="SUPFAM" id="SSF51905">
    <property type="entry name" value="FAD/NAD(P)-binding domain"/>
    <property type="match status" value="1"/>
</dbReference>
<dbReference type="InterPro" id="IPR002938">
    <property type="entry name" value="FAD-bd"/>
</dbReference>
<keyword evidence="8" id="KW-1185">Reference proteome</keyword>
<keyword evidence="4" id="KW-0560">Oxidoreductase</keyword>
<evidence type="ECO:0000313" key="8">
    <source>
        <dbReference type="Proteomes" id="UP000191518"/>
    </source>
</evidence>
<evidence type="ECO:0000259" key="6">
    <source>
        <dbReference type="Pfam" id="PF01494"/>
    </source>
</evidence>
<evidence type="ECO:0000256" key="2">
    <source>
        <dbReference type="ARBA" id="ARBA00022630"/>
    </source>
</evidence>
<protein>
    <recommendedName>
        <fullName evidence="6">FAD-binding domain-containing protein</fullName>
    </recommendedName>
</protein>
<dbReference type="Proteomes" id="UP000191518">
    <property type="component" value="Unassembled WGS sequence"/>
</dbReference>
<name>A0A1V6RGP9_9EURO</name>
<dbReference type="SUPFAM" id="SSF54373">
    <property type="entry name" value="FAD-linked reductases, C-terminal domain"/>
    <property type="match status" value="1"/>
</dbReference>
<dbReference type="GO" id="GO:0004497">
    <property type="term" value="F:monooxygenase activity"/>
    <property type="evidence" value="ECO:0007669"/>
    <property type="project" value="UniProtKB-KW"/>
</dbReference>
<dbReference type="PANTHER" id="PTHR13789">
    <property type="entry name" value="MONOOXYGENASE"/>
    <property type="match status" value="1"/>
</dbReference>
<reference evidence="8" key="1">
    <citation type="journal article" date="2017" name="Nat. Microbiol.">
        <title>Global analysis of biosynthetic gene clusters reveals vast potential of secondary metabolite production in Penicillium species.</title>
        <authorList>
            <person name="Nielsen J.C."/>
            <person name="Grijseels S."/>
            <person name="Prigent S."/>
            <person name="Ji B."/>
            <person name="Dainat J."/>
            <person name="Nielsen K.F."/>
            <person name="Frisvad J.C."/>
            <person name="Workman M."/>
            <person name="Nielsen J."/>
        </authorList>
    </citation>
    <scope>NUCLEOTIDE SEQUENCE [LARGE SCALE GENOMIC DNA]</scope>
    <source>
        <strain evidence="8">IBT 29486</strain>
    </source>
</reference>
<dbReference type="EMBL" id="MDYP01000049">
    <property type="protein sequence ID" value="OQE00619.1"/>
    <property type="molecule type" value="Genomic_DNA"/>
</dbReference>
<evidence type="ECO:0000256" key="3">
    <source>
        <dbReference type="ARBA" id="ARBA00022827"/>
    </source>
</evidence>
<dbReference type="STRING" id="29845.A0A1V6RGP9"/>
<evidence type="ECO:0000313" key="7">
    <source>
        <dbReference type="EMBL" id="OQE00619.1"/>
    </source>
</evidence>
<comment type="similarity">
    <text evidence="1">Belongs to the paxM FAD-dependent monooxygenase family.</text>
</comment>
<sequence length="434" mass="47854">MSSDNLRIIVVGGGFCGLTAAIECKLRGMHSILVEAYSGASSHGDLLDFTPNGGNVFESWANGRIGAALNASGVNAAKSLDYYNSQNEYLRSGPWPQTKFSKGVFAGHRGAMHEIIYNYAIEIGVEMQFNKRVVSYLDTDQERGVVLADGSKILGDVVLACDGPKSLAREQLLNLPESRVNSGYAIFRAFFEISDEIRQNPHLKELVDPEEDKTRFWVGRDLHGFIYTWNKGRDCAWVLTHLDDADIGESWSLPGNKEDVAKYLEKAGFPTTWSELLKVTPASRLTDYKLVWRQGACQAVEDAVTVAICLQKSGGDVELALQVFERIRFNRSHVIHQGSISTRDIYHKNDWTVDFVREHPNSLIMPFFSWIVCHDAIKNAEDNFDHLAADVKCGKQGTIQELALPAGSNYDAMSIENAGSAEDGLVGLGAIGSV</sequence>
<dbReference type="Gene3D" id="3.50.50.60">
    <property type="entry name" value="FAD/NAD(P)-binding domain"/>
    <property type="match status" value="1"/>
</dbReference>
<gene>
    <name evidence="7" type="ORF">PENVUL_c049G00525</name>
</gene>
<evidence type="ECO:0000256" key="4">
    <source>
        <dbReference type="ARBA" id="ARBA00023002"/>
    </source>
</evidence>
<dbReference type="PANTHER" id="PTHR13789:SF236">
    <property type="entry name" value="MONOOXYGENASE, PUTATIVE (AFU_ORTHOLOGUE AFUA_6G12060)-RELATED"/>
    <property type="match status" value="1"/>
</dbReference>
<dbReference type="AlphaFoldDB" id="A0A1V6RGP9"/>
<evidence type="ECO:0000256" key="5">
    <source>
        <dbReference type="ARBA" id="ARBA00023033"/>
    </source>
</evidence>
<keyword evidence="2" id="KW-0285">Flavoprotein</keyword>
<evidence type="ECO:0000256" key="1">
    <source>
        <dbReference type="ARBA" id="ARBA00007992"/>
    </source>
</evidence>
<dbReference type="GO" id="GO:0071949">
    <property type="term" value="F:FAD binding"/>
    <property type="evidence" value="ECO:0007669"/>
    <property type="project" value="InterPro"/>
</dbReference>
<accession>A0A1V6RGP9</accession>
<organism evidence="7 8">
    <name type="scientific">Penicillium vulpinum</name>
    <dbReference type="NCBI Taxonomy" id="29845"/>
    <lineage>
        <taxon>Eukaryota</taxon>
        <taxon>Fungi</taxon>
        <taxon>Dikarya</taxon>
        <taxon>Ascomycota</taxon>
        <taxon>Pezizomycotina</taxon>
        <taxon>Eurotiomycetes</taxon>
        <taxon>Eurotiomycetidae</taxon>
        <taxon>Eurotiales</taxon>
        <taxon>Aspergillaceae</taxon>
        <taxon>Penicillium</taxon>
    </lineage>
</organism>
<dbReference type="OrthoDB" id="16820at2759"/>
<comment type="caution">
    <text evidence="7">The sequence shown here is derived from an EMBL/GenBank/DDBJ whole genome shotgun (WGS) entry which is preliminary data.</text>
</comment>
<feature type="domain" description="FAD-binding" evidence="6">
    <location>
        <begin position="7"/>
        <end position="172"/>
    </location>
</feature>
<dbReference type="InterPro" id="IPR050493">
    <property type="entry name" value="FAD-dep_Monooxygenase_BioMet"/>
</dbReference>